<dbReference type="GO" id="GO:0009707">
    <property type="term" value="C:chloroplast outer membrane"/>
    <property type="evidence" value="ECO:0007669"/>
    <property type="project" value="UniProtKB-SubCell"/>
</dbReference>
<proteinExistence type="inferred from homology"/>
<gene>
    <name evidence="16" type="ORF">OIU79_019637</name>
</gene>
<reference evidence="16" key="1">
    <citation type="submission" date="2022-11" db="EMBL/GenBank/DDBJ databases">
        <authorList>
            <person name="Hyden B.L."/>
            <person name="Feng K."/>
            <person name="Yates T."/>
            <person name="Jawdy S."/>
            <person name="Smart L.B."/>
            <person name="Muchero W."/>
        </authorList>
    </citation>
    <scope>NUCLEOTIDE SEQUENCE</scope>
    <source>
        <tissue evidence="16">Shoot tip</tissue>
    </source>
</reference>
<comment type="subcellular location">
    <subcellularLocation>
        <location evidence="12">Plastid</location>
        <location evidence="12">Chloroplast outer membrane</location>
    </subcellularLocation>
</comment>
<dbReference type="InterPro" id="IPR005688">
    <property type="entry name" value="Toc34"/>
</dbReference>
<comment type="similarity">
    <text evidence="13">Belongs to the TRAFAC class TrmE-Era-EngA-EngB-Septin-like GTPase superfamily. AIG1/Toc34/Toc159-like paraseptin GTPase family. TOC34 subfamily.</text>
</comment>
<name>A0A9Q0SK31_SALPP</name>
<dbReference type="GO" id="GO:0005525">
    <property type="term" value="F:GTP binding"/>
    <property type="evidence" value="ECO:0007669"/>
    <property type="project" value="UniProtKB-KW"/>
</dbReference>
<dbReference type="NCBIfam" id="TIGR00991">
    <property type="entry name" value="3a0901s02IAP34"/>
    <property type="match status" value="1"/>
</dbReference>
<evidence type="ECO:0000256" key="12">
    <source>
        <dbReference type="ARBA" id="ARBA00024013"/>
    </source>
</evidence>
<keyword evidence="10" id="KW-0342">GTP-binding</keyword>
<keyword evidence="17" id="KW-1185">Reference proteome</keyword>
<evidence type="ECO:0000256" key="3">
    <source>
        <dbReference type="ARBA" id="ARBA00022640"/>
    </source>
</evidence>
<keyword evidence="8" id="KW-0653">Protein transport</keyword>
<evidence type="ECO:0000256" key="11">
    <source>
        <dbReference type="ARBA" id="ARBA00023136"/>
    </source>
</evidence>
<dbReference type="FunFam" id="3.40.50.300:FF:001070">
    <property type="entry name" value="Translocase of chloroplast"/>
    <property type="match status" value="1"/>
</dbReference>
<reference evidence="16" key="2">
    <citation type="journal article" date="2023" name="Int. J. Mol. Sci.">
        <title>De Novo Assembly and Annotation of 11 Diverse Shrub Willow (Salix) Genomes Reveals Novel Gene Organization in Sex-Linked Regions.</title>
        <authorList>
            <person name="Hyden B."/>
            <person name="Feng K."/>
            <person name="Yates T.B."/>
            <person name="Jawdy S."/>
            <person name="Cereghino C."/>
            <person name="Smart L.B."/>
            <person name="Muchero W."/>
        </authorList>
    </citation>
    <scope>NUCLEOTIDE SEQUENCE</scope>
    <source>
        <tissue evidence="16">Shoot tip</tissue>
    </source>
</reference>
<dbReference type="GO" id="GO:0016787">
    <property type="term" value="F:hydrolase activity"/>
    <property type="evidence" value="ECO:0007669"/>
    <property type="project" value="UniProtKB-KW"/>
</dbReference>
<feature type="domain" description="AIG1-type G" evidence="15">
    <location>
        <begin position="34"/>
        <end position="258"/>
    </location>
</feature>
<feature type="transmembrane region" description="Helical" evidence="14">
    <location>
        <begin position="471"/>
        <end position="490"/>
    </location>
</feature>
<evidence type="ECO:0000256" key="13">
    <source>
        <dbReference type="ARBA" id="ARBA00060807"/>
    </source>
</evidence>
<dbReference type="Gene3D" id="3.40.50.300">
    <property type="entry name" value="P-loop containing nucleotide triphosphate hydrolases"/>
    <property type="match status" value="1"/>
</dbReference>
<dbReference type="Pfam" id="PF04548">
    <property type="entry name" value="AIG1"/>
    <property type="match status" value="1"/>
</dbReference>
<evidence type="ECO:0000256" key="5">
    <source>
        <dbReference type="ARBA" id="ARBA00022741"/>
    </source>
</evidence>
<keyword evidence="2" id="KW-0150">Chloroplast</keyword>
<evidence type="ECO:0000256" key="9">
    <source>
        <dbReference type="ARBA" id="ARBA00022989"/>
    </source>
</evidence>
<protein>
    <submittedName>
        <fullName evidence="16">3-OXO-5-ALPHA-STEROID 4-DEHYDROGENASE</fullName>
    </submittedName>
</protein>
<keyword evidence="3" id="KW-0934">Plastid</keyword>
<keyword evidence="9 14" id="KW-1133">Transmembrane helix</keyword>
<evidence type="ECO:0000256" key="6">
    <source>
        <dbReference type="ARBA" id="ARBA00022801"/>
    </source>
</evidence>
<evidence type="ECO:0000256" key="4">
    <source>
        <dbReference type="ARBA" id="ARBA00022692"/>
    </source>
</evidence>
<comment type="caution">
    <text evidence="16">The sequence shown here is derived from an EMBL/GenBank/DDBJ whole genome shotgun (WGS) entry which is preliminary data.</text>
</comment>
<dbReference type="CDD" id="cd01853">
    <property type="entry name" value="Toc34_like"/>
    <property type="match status" value="1"/>
</dbReference>
<evidence type="ECO:0000313" key="17">
    <source>
        <dbReference type="Proteomes" id="UP001151532"/>
    </source>
</evidence>
<dbReference type="PROSITE" id="PS51720">
    <property type="entry name" value="G_AIG1"/>
    <property type="match status" value="1"/>
</dbReference>
<keyword evidence="6" id="KW-0378">Hydrolase</keyword>
<evidence type="ECO:0000256" key="8">
    <source>
        <dbReference type="ARBA" id="ARBA00022927"/>
    </source>
</evidence>
<evidence type="ECO:0000256" key="14">
    <source>
        <dbReference type="SAM" id="Phobius"/>
    </source>
</evidence>
<evidence type="ECO:0000259" key="15">
    <source>
        <dbReference type="PROSITE" id="PS51720"/>
    </source>
</evidence>
<dbReference type="PROSITE" id="PS50244">
    <property type="entry name" value="S5A_REDUCTASE"/>
    <property type="match status" value="1"/>
</dbReference>
<dbReference type="GO" id="GO:0042802">
    <property type="term" value="F:identical protein binding"/>
    <property type="evidence" value="ECO:0007669"/>
    <property type="project" value="UniProtKB-ARBA"/>
</dbReference>
<dbReference type="GO" id="GO:0015450">
    <property type="term" value="F:protein-transporting ATPase activity"/>
    <property type="evidence" value="ECO:0007669"/>
    <property type="project" value="InterPro"/>
</dbReference>
<dbReference type="Gene3D" id="1.20.120.1630">
    <property type="match status" value="1"/>
</dbReference>
<dbReference type="PANTHER" id="PTHR32251">
    <property type="entry name" value="3-OXO-5-ALPHA-STEROID 4-DEHYDROGENASE"/>
    <property type="match status" value="1"/>
</dbReference>
<dbReference type="InterPro" id="IPR027417">
    <property type="entry name" value="P-loop_NTPase"/>
</dbReference>
<evidence type="ECO:0000256" key="7">
    <source>
        <dbReference type="ARBA" id="ARBA00022805"/>
    </source>
</evidence>
<evidence type="ECO:0000256" key="10">
    <source>
        <dbReference type="ARBA" id="ARBA00023134"/>
    </source>
</evidence>
<feature type="transmembrane region" description="Helical" evidence="14">
    <location>
        <begin position="639"/>
        <end position="672"/>
    </location>
</feature>
<dbReference type="Proteomes" id="UP001151532">
    <property type="component" value="Chromosome 14"/>
</dbReference>
<sequence length="713" mass="81909">MGSILRDWQGFHQFPAATQSKLVELFAKLKEEGVNKMTILVMGKGGVGKSSTVNSLLGERAVNVSSFQSEGFRPVMVSRDRAGFTLNIIDTPGLVEGGYVNYQALELIKRFLLNKTITVLLYVDRLDAYRVDDLDKQIISAITDTFGKEIWNKSLLVLTHAQLSPPDDLSYDVFCARRSEAVLKTIRMGAQIRKRDFEDSAIPVGLVENSGRCNKNENDEKILPNGDAWIPSMVKEIVGVATNGKKSLLVDEKLVNGSESNDRGKIFIPLILGVQWLLVKWIQREIKKDIVKGGKFISLLAWQPTVKAVCHLSAEIAGIFKNWWREEEPMGRKWGTRAGKAWATGSVGLVVGLAGDFYNVTVHGYCQACDRQSAPSHDPYPKQSNKRIMGTASNLKRAAVSLLVPLPSILFYLYFINHYKTSTVDGTTLSPFWSWCVDHPLLLVNALFFFNVNVLFWIISQIQKSHWMIDLYWTVIPMMFVYYYATYPLARYNLWRSRIVIASAWIWSLRLTHNYFRREKWQWGVREDWRFTDMRGQYGKHWWWISFFSVYASQQMFLVGICLPFYIVHSVDKPLDVWDVVAVAVCLCGIVIAYFADTQLHEFVTRNEKLKELGKPMVPNLDRGLWGYSRHPNYFGEQLWWWGLVIIAWNLGHGWAFAGAFVNSMCLAYVTVLVEQRMLKQEYRAEAYRLYQKTTSVWIPWFRSSAFARKKDT</sequence>
<feature type="transmembrane region" description="Helical" evidence="14">
    <location>
        <begin position="575"/>
        <end position="596"/>
    </location>
</feature>
<feature type="transmembrane region" description="Helical" evidence="14">
    <location>
        <begin position="439"/>
        <end position="459"/>
    </location>
</feature>
<dbReference type="PANTHER" id="PTHR32251:SF23">
    <property type="entry name" value="3-OXO-5-ALPHA-STEROID 4-DEHYDROGENASE (DUF1295)"/>
    <property type="match status" value="1"/>
</dbReference>
<accession>A0A9Q0SK31</accession>
<evidence type="ECO:0000256" key="1">
    <source>
        <dbReference type="ARBA" id="ARBA00022448"/>
    </source>
</evidence>
<dbReference type="Pfam" id="PF06966">
    <property type="entry name" value="DUF1295"/>
    <property type="match status" value="1"/>
</dbReference>
<dbReference type="GO" id="GO:0006886">
    <property type="term" value="P:intracellular protein transport"/>
    <property type="evidence" value="ECO:0007669"/>
    <property type="project" value="InterPro"/>
</dbReference>
<keyword evidence="11 14" id="KW-0472">Membrane</keyword>
<feature type="transmembrane region" description="Helical" evidence="14">
    <location>
        <begin position="542"/>
        <end position="568"/>
    </location>
</feature>
<dbReference type="OrthoDB" id="201504at2759"/>
<dbReference type="AlphaFoldDB" id="A0A9Q0SK31"/>
<keyword evidence="4 14" id="KW-0812">Transmembrane</keyword>
<dbReference type="InterPro" id="IPR006703">
    <property type="entry name" value="G_AIG1"/>
</dbReference>
<keyword evidence="7" id="KW-1002">Plastid outer membrane</keyword>
<keyword evidence="1" id="KW-0813">Transport</keyword>
<feature type="transmembrane region" description="Helical" evidence="14">
    <location>
        <begin position="398"/>
        <end position="419"/>
    </location>
</feature>
<dbReference type="SUPFAM" id="SSF52540">
    <property type="entry name" value="P-loop containing nucleoside triphosphate hydrolases"/>
    <property type="match status" value="1"/>
</dbReference>
<evidence type="ECO:0000256" key="2">
    <source>
        <dbReference type="ARBA" id="ARBA00022528"/>
    </source>
</evidence>
<dbReference type="EMBL" id="JAPFFK010000020">
    <property type="protein sequence ID" value="KAJ6679950.1"/>
    <property type="molecule type" value="Genomic_DNA"/>
</dbReference>
<evidence type="ECO:0000313" key="16">
    <source>
        <dbReference type="EMBL" id="KAJ6679950.1"/>
    </source>
</evidence>
<keyword evidence="5" id="KW-0547">Nucleotide-binding</keyword>
<dbReference type="InterPro" id="IPR010721">
    <property type="entry name" value="UstE-like"/>
</dbReference>
<organism evidence="16 17">
    <name type="scientific">Salix purpurea</name>
    <name type="common">Purple osier willow</name>
    <dbReference type="NCBI Taxonomy" id="77065"/>
    <lineage>
        <taxon>Eukaryota</taxon>
        <taxon>Viridiplantae</taxon>
        <taxon>Streptophyta</taxon>
        <taxon>Embryophyta</taxon>
        <taxon>Tracheophyta</taxon>
        <taxon>Spermatophyta</taxon>
        <taxon>Magnoliopsida</taxon>
        <taxon>eudicotyledons</taxon>
        <taxon>Gunneridae</taxon>
        <taxon>Pentapetalae</taxon>
        <taxon>rosids</taxon>
        <taxon>fabids</taxon>
        <taxon>Malpighiales</taxon>
        <taxon>Salicaceae</taxon>
        <taxon>Saliceae</taxon>
        <taxon>Salix</taxon>
    </lineage>
</organism>